<dbReference type="Proteomes" id="UP000299102">
    <property type="component" value="Unassembled WGS sequence"/>
</dbReference>
<accession>A0A4C1ZJ68</accession>
<dbReference type="OrthoDB" id="412981at2759"/>
<feature type="region of interest" description="Disordered" evidence="1">
    <location>
        <begin position="269"/>
        <end position="299"/>
    </location>
</feature>
<sequence length="299" mass="34197">MMEALRTVLTGQNPVTALLQANYQIYARSSSRRTYTLSSWARQNSGPNNNFGCPTSLCTAGTRYRPAGSLFGAPRYWYESLRRADLAAKKIQRVLDLLPKWLDKWRMAVNVSKTAALLTGSQRNMPDQLRLRAQAVEWKTRVRYSGVHIDRSLRMIPQTDHVIQMSRAARPKLRPILAFRLPIRIKIAIYKCYVRSRLTYAAPAWYALCSGLQRQRLLAQQNIVLRLIAGAGWYVKNDVIARDLGVETIEEFVRMLTRRAFNRADTVPHPSLHNLAPHHDRPMKGYQLPQDLVTKSPDG</sequence>
<keyword evidence="2" id="KW-0695">RNA-directed DNA polymerase</keyword>
<evidence type="ECO:0000313" key="2">
    <source>
        <dbReference type="EMBL" id="GBP86575.1"/>
    </source>
</evidence>
<keyword evidence="3" id="KW-1185">Reference proteome</keyword>
<dbReference type="EMBL" id="BGZK01001801">
    <property type="protein sequence ID" value="GBP86575.1"/>
    <property type="molecule type" value="Genomic_DNA"/>
</dbReference>
<gene>
    <name evidence="2" type="ORF">EVAR_69095_1</name>
</gene>
<keyword evidence="2" id="KW-0808">Transferase</keyword>
<comment type="caution">
    <text evidence="2">The sequence shown here is derived from an EMBL/GenBank/DDBJ whole genome shotgun (WGS) entry which is preliminary data.</text>
</comment>
<evidence type="ECO:0000256" key="1">
    <source>
        <dbReference type="SAM" id="MobiDB-lite"/>
    </source>
</evidence>
<name>A0A4C1ZJ68_EUMVA</name>
<dbReference type="GO" id="GO:0003964">
    <property type="term" value="F:RNA-directed DNA polymerase activity"/>
    <property type="evidence" value="ECO:0007669"/>
    <property type="project" value="UniProtKB-KW"/>
</dbReference>
<dbReference type="AlphaFoldDB" id="A0A4C1ZJ68"/>
<keyword evidence="2" id="KW-0548">Nucleotidyltransferase</keyword>
<evidence type="ECO:0000313" key="3">
    <source>
        <dbReference type="Proteomes" id="UP000299102"/>
    </source>
</evidence>
<reference evidence="2 3" key="1">
    <citation type="journal article" date="2019" name="Commun. Biol.">
        <title>The bagworm genome reveals a unique fibroin gene that provides high tensile strength.</title>
        <authorList>
            <person name="Kono N."/>
            <person name="Nakamura H."/>
            <person name="Ohtoshi R."/>
            <person name="Tomita M."/>
            <person name="Numata K."/>
            <person name="Arakawa K."/>
        </authorList>
    </citation>
    <scope>NUCLEOTIDE SEQUENCE [LARGE SCALE GENOMIC DNA]</scope>
</reference>
<organism evidence="2 3">
    <name type="scientific">Eumeta variegata</name>
    <name type="common">Bagworm moth</name>
    <name type="synonym">Eumeta japonica</name>
    <dbReference type="NCBI Taxonomy" id="151549"/>
    <lineage>
        <taxon>Eukaryota</taxon>
        <taxon>Metazoa</taxon>
        <taxon>Ecdysozoa</taxon>
        <taxon>Arthropoda</taxon>
        <taxon>Hexapoda</taxon>
        <taxon>Insecta</taxon>
        <taxon>Pterygota</taxon>
        <taxon>Neoptera</taxon>
        <taxon>Endopterygota</taxon>
        <taxon>Lepidoptera</taxon>
        <taxon>Glossata</taxon>
        <taxon>Ditrysia</taxon>
        <taxon>Tineoidea</taxon>
        <taxon>Psychidae</taxon>
        <taxon>Oiketicinae</taxon>
        <taxon>Eumeta</taxon>
    </lineage>
</organism>
<dbReference type="STRING" id="151549.A0A4C1ZJ68"/>
<proteinExistence type="predicted"/>
<protein>
    <submittedName>
        <fullName evidence="2">RNA-directed DNA polymerase from mobile element jockey</fullName>
    </submittedName>
</protein>